<dbReference type="Pfam" id="PF04860">
    <property type="entry name" value="Phage_portal"/>
    <property type="match status" value="1"/>
</dbReference>
<protein>
    <submittedName>
        <fullName evidence="2">Phage portal protein</fullName>
    </submittedName>
</protein>
<dbReference type="Gene3D" id="3.30.1120.70">
    <property type="match status" value="1"/>
</dbReference>
<dbReference type="NCBIfam" id="TIGR01537">
    <property type="entry name" value="portal_HK97"/>
    <property type="match status" value="1"/>
</dbReference>
<keyword evidence="3" id="KW-1185">Reference proteome</keyword>
<feature type="region of interest" description="Disordered" evidence="1">
    <location>
        <begin position="421"/>
        <end position="443"/>
    </location>
</feature>
<reference evidence="3" key="1">
    <citation type="journal article" date="2019" name="Int. J. Syst. Evol. Microbiol.">
        <title>The Global Catalogue of Microorganisms (GCM) 10K type strain sequencing project: providing services to taxonomists for standard genome sequencing and annotation.</title>
        <authorList>
            <consortium name="The Broad Institute Genomics Platform"/>
            <consortium name="The Broad Institute Genome Sequencing Center for Infectious Disease"/>
            <person name="Wu L."/>
            <person name="Ma J."/>
        </authorList>
    </citation>
    <scope>NUCLEOTIDE SEQUENCE [LARGE SCALE GENOMIC DNA]</scope>
    <source>
        <strain evidence="3">JCM 4602</strain>
    </source>
</reference>
<dbReference type="Proteomes" id="UP000624183">
    <property type="component" value="Unassembled WGS sequence"/>
</dbReference>
<sequence>MKGGLFGLFDREQRSLEDPGTQLTDSALLSWLGGAATDAGVSVSEQSALRMPAVWRSVTVIAGVSSSLPLPTFKAGTRTRTVSPLLEDPHPELTRLEVWRYAYLYRVLWGNAYIQKLRAPSGQVKELWPISANRVQVDRERPSEGNPTGKWFWVTDDWGVTHRLTPRDVLHIPGLGYDGLTGVSPVRLASQGIGLAQAAEKGAARLFGSGNMIGGVLQTEQRLNPDQANDLKERWKAKMSGVGNSHEVAVLDSGASFNPVAMPNTDAQFLESREFQNTEIARMFGVPLFLLMETSKSTSWGTGLEQQATGWVKFDLAPTWLAPTEQRITKELLSKAEYAKYQVAGLLRGDSSARATFYRAMRDTGVMSANDIRELEDLPPIPGPEGDVYLQPTFMAPLGSNPLADAATPAAVQAARHLAEAHRLLTPPTADSGGDDVRDPDRG</sequence>
<dbReference type="Gene3D" id="3.40.140.120">
    <property type="match status" value="1"/>
</dbReference>
<organism evidence="2 3">
    <name type="scientific">Streptomyces rubiginosohelvolus</name>
    <dbReference type="NCBI Taxonomy" id="67362"/>
    <lineage>
        <taxon>Bacteria</taxon>
        <taxon>Bacillati</taxon>
        <taxon>Actinomycetota</taxon>
        <taxon>Actinomycetes</taxon>
        <taxon>Kitasatosporales</taxon>
        <taxon>Streptomycetaceae</taxon>
        <taxon>Streptomyces</taxon>
    </lineage>
</organism>
<dbReference type="EMBL" id="BMUW01000004">
    <property type="protein sequence ID" value="GGZ53210.1"/>
    <property type="molecule type" value="Genomic_DNA"/>
</dbReference>
<dbReference type="InterPro" id="IPR006427">
    <property type="entry name" value="Portal_HK97"/>
</dbReference>
<comment type="caution">
    <text evidence="2">The sequence shown here is derived from an EMBL/GenBank/DDBJ whole genome shotgun (WGS) entry which is preliminary data.</text>
</comment>
<evidence type="ECO:0000313" key="2">
    <source>
        <dbReference type="EMBL" id="GGZ53210.1"/>
    </source>
</evidence>
<dbReference type="Gene3D" id="1.20.1270.210">
    <property type="match status" value="1"/>
</dbReference>
<evidence type="ECO:0000313" key="3">
    <source>
        <dbReference type="Proteomes" id="UP000624183"/>
    </source>
</evidence>
<name>A0ABQ3BPG0_9ACTN</name>
<gene>
    <name evidence="2" type="primary">B</name>
    <name evidence="2" type="ORF">GCM10010328_30030</name>
</gene>
<accession>A0ABQ3BPG0</accession>
<dbReference type="InterPro" id="IPR006944">
    <property type="entry name" value="Phage/GTA_portal"/>
</dbReference>
<evidence type="ECO:0000256" key="1">
    <source>
        <dbReference type="SAM" id="MobiDB-lite"/>
    </source>
</evidence>
<proteinExistence type="predicted"/>